<name>A0A0F9N4C7_9ZZZZ</name>
<comment type="caution">
    <text evidence="2">The sequence shown here is derived from an EMBL/GenBank/DDBJ whole genome shotgun (WGS) entry which is preliminary data.</text>
</comment>
<proteinExistence type="predicted"/>
<evidence type="ECO:0000256" key="1">
    <source>
        <dbReference type="SAM" id="MobiDB-lite"/>
    </source>
</evidence>
<gene>
    <name evidence="2" type="ORF">LCGC14_1012400</name>
</gene>
<feature type="region of interest" description="Disordered" evidence="1">
    <location>
        <begin position="1"/>
        <end position="20"/>
    </location>
</feature>
<evidence type="ECO:0000313" key="2">
    <source>
        <dbReference type="EMBL" id="KKN12829.1"/>
    </source>
</evidence>
<protein>
    <submittedName>
        <fullName evidence="2">Uncharacterized protein</fullName>
    </submittedName>
</protein>
<dbReference type="AlphaFoldDB" id="A0A0F9N4C7"/>
<accession>A0A0F9N4C7</accession>
<reference evidence="2" key="1">
    <citation type="journal article" date="2015" name="Nature">
        <title>Complex archaea that bridge the gap between prokaryotes and eukaryotes.</title>
        <authorList>
            <person name="Spang A."/>
            <person name="Saw J.H."/>
            <person name="Jorgensen S.L."/>
            <person name="Zaremba-Niedzwiedzka K."/>
            <person name="Martijn J."/>
            <person name="Lind A.E."/>
            <person name="van Eijk R."/>
            <person name="Schleper C."/>
            <person name="Guy L."/>
            <person name="Ettema T.J."/>
        </authorList>
    </citation>
    <scope>NUCLEOTIDE SEQUENCE</scope>
</reference>
<dbReference type="EMBL" id="LAZR01003988">
    <property type="protein sequence ID" value="KKN12829.1"/>
    <property type="molecule type" value="Genomic_DNA"/>
</dbReference>
<organism evidence="2">
    <name type="scientific">marine sediment metagenome</name>
    <dbReference type="NCBI Taxonomy" id="412755"/>
    <lineage>
        <taxon>unclassified sequences</taxon>
        <taxon>metagenomes</taxon>
        <taxon>ecological metagenomes</taxon>
    </lineage>
</organism>
<sequence length="110" mass="12081">MSEPGISNAAGRPTAGEPARGQQVVIRWWHSMFSSKWTAREELPQDAASLLATTIGYAVWESSDVLCIASSINESTGMVGNLLFVPKATIVDRYTIHSLQEKSDELEKRT</sequence>